<dbReference type="EC" id="1.2.1.79" evidence="5"/>
<dbReference type="InterPro" id="IPR044148">
    <property type="entry name" value="ALDH_GabD1-like"/>
</dbReference>
<organism evidence="5 6">
    <name type="scientific">Brachybacterium sacelli</name>
    <dbReference type="NCBI Taxonomy" id="173364"/>
    <lineage>
        <taxon>Bacteria</taxon>
        <taxon>Bacillati</taxon>
        <taxon>Actinomycetota</taxon>
        <taxon>Actinomycetes</taxon>
        <taxon>Micrococcales</taxon>
        <taxon>Dermabacteraceae</taxon>
        <taxon>Brachybacterium</taxon>
    </lineage>
</organism>
<dbReference type="PANTHER" id="PTHR43217">
    <property type="entry name" value="SUCCINATE SEMIALDEHYDE DEHYDROGENASE [NAD(P)+] SAD"/>
    <property type="match status" value="1"/>
</dbReference>
<accession>A0ABS4X2S1</accession>
<dbReference type="InterPro" id="IPR047110">
    <property type="entry name" value="GABD/Sad-like"/>
</dbReference>
<keyword evidence="3 5" id="KW-0560">Oxidoreductase</keyword>
<dbReference type="GO" id="GO:0036243">
    <property type="term" value="F:succinate-semialdehyde dehydrogenase (NADP+) activity"/>
    <property type="evidence" value="ECO:0007669"/>
    <property type="project" value="UniProtKB-EC"/>
</dbReference>
<gene>
    <name evidence="5" type="ORF">JOF43_002711</name>
</gene>
<dbReference type="EC" id="1.2.1.16" evidence="5"/>
<dbReference type="CDD" id="cd07100">
    <property type="entry name" value="ALDH_SSADH1_GabD1"/>
    <property type="match status" value="1"/>
</dbReference>
<evidence type="ECO:0000259" key="4">
    <source>
        <dbReference type="Pfam" id="PF00171"/>
    </source>
</evidence>
<reference evidence="5 6" key="1">
    <citation type="submission" date="2021-03" db="EMBL/GenBank/DDBJ databases">
        <title>Sequencing the genomes of 1000 actinobacteria strains.</title>
        <authorList>
            <person name="Klenk H.-P."/>
        </authorList>
    </citation>
    <scope>NUCLEOTIDE SEQUENCE [LARGE SCALE GENOMIC DNA]</scope>
    <source>
        <strain evidence="5 6">DSM 14566</strain>
    </source>
</reference>
<dbReference type="GO" id="GO:0102810">
    <property type="term" value="F:glutarate-semialdehyde dehydrogenase (NADP+) activity"/>
    <property type="evidence" value="ECO:0007669"/>
    <property type="project" value="UniProtKB-EC"/>
</dbReference>
<protein>
    <submittedName>
        <fullName evidence="5">Succinate-semialdehyde dehydrogenase/glutarate-semialdehyde dehydrogenase</fullName>
        <ecNumber evidence="5">1.2.1.16</ecNumber>
        <ecNumber evidence="5">1.2.1.20</ecNumber>
        <ecNumber evidence="5">1.2.1.79</ecNumber>
    </submittedName>
</protein>
<dbReference type="Gene3D" id="3.40.309.10">
    <property type="entry name" value="Aldehyde Dehydrogenase, Chain A, domain 2"/>
    <property type="match status" value="1"/>
</dbReference>
<dbReference type="InterPro" id="IPR015590">
    <property type="entry name" value="Aldehyde_DH_dom"/>
</dbReference>
<dbReference type="Proteomes" id="UP001519290">
    <property type="component" value="Unassembled WGS sequence"/>
</dbReference>
<dbReference type="EC" id="1.2.1.20" evidence="5"/>
<dbReference type="InterPro" id="IPR016162">
    <property type="entry name" value="Ald_DH_N"/>
</dbReference>
<evidence type="ECO:0000256" key="3">
    <source>
        <dbReference type="ARBA" id="ARBA00023002"/>
    </source>
</evidence>
<evidence type="ECO:0000256" key="1">
    <source>
        <dbReference type="ARBA" id="ARBA00009986"/>
    </source>
</evidence>
<dbReference type="EMBL" id="JAGIOD010000001">
    <property type="protein sequence ID" value="MBP2382754.1"/>
    <property type="molecule type" value="Genomic_DNA"/>
</dbReference>
<comment type="caution">
    <text evidence="5">The sequence shown here is derived from an EMBL/GenBank/DDBJ whole genome shotgun (WGS) entry which is preliminary data.</text>
</comment>
<dbReference type="Pfam" id="PF00171">
    <property type="entry name" value="Aldedh"/>
    <property type="match status" value="1"/>
</dbReference>
<dbReference type="PANTHER" id="PTHR43217:SF1">
    <property type="entry name" value="SUCCINATE SEMIALDEHYDE DEHYDROGENASE [NAD(P)+] SAD"/>
    <property type="match status" value="1"/>
</dbReference>
<keyword evidence="2" id="KW-0521">NADP</keyword>
<feature type="domain" description="Aldehyde dehydrogenase" evidence="4">
    <location>
        <begin position="15"/>
        <end position="466"/>
    </location>
</feature>
<comment type="similarity">
    <text evidence="1">Belongs to the aldehyde dehydrogenase family.</text>
</comment>
<dbReference type="InterPro" id="IPR016163">
    <property type="entry name" value="Ald_DH_C"/>
</dbReference>
<evidence type="ECO:0000313" key="5">
    <source>
        <dbReference type="EMBL" id="MBP2382754.1"/>
    </source>
</evidence>
<evidence type="ECO:0000313" key="6">
    <source>
        <dbReference type="Proteomes" id="UP001519290"/>
    </source>
</evidence>
<name>A0ABS4X2S1_9MICO</name>
<dbReference type="SUPFAM" id="SSF53720">
    <property type="entry name" value="ALDH-like"/>
    <property type="match status" value="1"/>
</dbReference>
<sequence>MNIESTESTETIRTDQRVLTVVDPTTEKVVREVPAASSAEITAVIDRAQSAYESWRARSFAQRAEVLRAVATHLREHTEELAPVMTEEMGKPITEARGEVGKAAWAAEHYAEHAEEYLAPLHLQADATSSYVQHLPIGPVLGILPWNAPFWIAFRFCAPALMAGNTCVMKHDPHVPGCAEAIEEAFRAAGAPEGIFQAVQAVTEDVEQMIRDPRIRAVSFTGSDRAGSAVAATAASEIKPAVLELGGSDPCIVLADADLRKAADVTATSRIINAGQSCIAAKRVIVERSVHDEFVELLRERLAALVVGDPREESTQVGPIARAELRENLHRQVTTSVAAGATCVLGGTMPEGEGYFYPVTLLTDVEPGMSACTEETFGPVAVVIAAEDGEHALALANDTPFGLAASVWTTTERGEQMAPRIEAGQVAVNGIVKTDPRLPSGGIKRSGYGRELGPHGIREFVNAQQVWVGPAVG</sequence>
<evidence type="ECO:0000256" key="2">
    <source>
        <dbReference type="ARBA" id="ARBA00022857"/>
    </source>
</evidence>
<dbReference type="InterPro" id="IPR016161">
    <property type="entry name" value="Ald_DH/histidinol_DH"/>
</dbReference>
<keyword evidence="6" id="KW-1185">Reference proteome</keyword>
<proteinExistence type="inferred from homology"/>
<dbReference type="RefSeq" id="WP_209902804.1">
    <property type="nucleotide sequence ID" value="NZ_BAAAJW010000007.1"/>
</dbReference>
<dbReference type="Gene3D" id="3.40.605.10">
    <property type="entry name" value="Aldehyde Dehydrogenase, Chain A, domain 1"/>
    <property type="match status" value="1"/>
</dbReference>